<evidence type="ECO:0000256" key="2">
    <source>
        <dbReference type="ARBA" id="ARBA00022679"/>
    </source>
</evidence>
<dbReference type="InterPro" id="IPR003702">
    <property type="entry name" value="ActCoA_hydro_N"/>
</dbReference>
<keyword evidence="2 6" id="KW-0808">Transferase</keyword>
<dbReference type="Proteomes" id="UP000239273">
    <property type="component" value="Unassembled WGS sequence"/>
</dbReference>
<organism evidence="6 7">
    <name type="scientific">Aliivibrio sifiae</name>
    <dbReference type="NCBI Taxonomy" id="566293"/>
    <lineage>
        <taxon>Bacteria</taxon>
        <taxon>Pseudomonadati</taxon>
        <taxon>Pseudomonadota</taxon>
        <taxon>Gammaproteobacteria</taxon>
        <taxon>Vibrionales</taxon>
        <taxon>Vibrionaceae</taxon>
        <taxon>Aliivibrio</taxon>
    </lineage>
</organism>
<reference evidence="5" key="1">
    <citation type="journal article" date="2014" name="Int. J. Syst. Evol. Microbiol.">
        <title>Complete genome of a new Firmicutes species belonging to the dominant human colonic microbiota ('Ruminococcus bicirculans') reveals two chromosomes and a selective capacity to utilize plant glucans.</title>
        <authorList>
            <consortium name="NISC Comparative Sequencing Program"/>
            <person name="Wegmann U."/>
            <person name="Louis P."/>
            <person name="Goesmann A."/>
            <person name="Henrissat B."/>
            <person name="Duncan S.H."/>
            <person name="Flint H.J."/>
        </authorList>
    </citation>
    <scope>NUCLEOTIDE SEQUENCE</scope>
    <source>
        <strain evidence="5">NBRC 105001</strain>
    </source>
</reference>
<comment type="caution">
    <text evidence="6">The sequence shown here is derived from an EMBL/GenBank/DDBJ whole genome shotgun (WGS) entry which is preliminary data.</text>
</comment>
<evidence type="ECO:0000313" key="8">
    <source>
        <dbReference type="Proteomes" id="UP001156660"/>
    </source>
</evidence>
<accession>A0A2S7X901</accession>
<feature type="domain" description="Acetyl-CoA hydrolase/transferase N-terminal" evidence="3">
    <location>
        <begin position="72"/>
        <end position="172"/>
    </location>
</feature>
<dbReference type="InterPro" id="IPR037171">
    <property type="entry name" value="NagB/RpiA_transferase-like"/>
</dbReference>
<dbReference type="Gene3D" id="3.40.1080.20">
    <property type="entry name" value="Acetyl-CoA hydrolase/transferase C-terminal domain"/>
    <property type="match status" value="1"/>
</dbReference>
<keyword evidence="8" id="KW-1185">Reference proteome</keyword>
<dbReference type="GO" id="GO:0008775">
    <property type="term" value="F:acetate CoA-transferase activity"/>
    <property type="evidence" value="ECO:0007669"/>
    <property type="project" value="InterPro"/>
</dbReference>
<comment type="similarity">
    <text evidence="1">Belongs to the acetyl-CoA hydrolase/transferase family.</text>
</comment>
<reference evidence="8" key="3">
    <citation type="journal article" date="2019" name="Int. J. Syst. Evol. Microbiol.">
        <title>The Global Catalogue of Microorganisms (GCM) 10K type strain sequencing project: providing services to taxonomists for standard genome sequencing and annotation.</title>
        <authorList>
            <consortium name="The Broad Institute Genomics Platform"/>
            <consortium name="The Broad Institute Genome Sequencing Center for Infectious Disease"/>
            <person name="Wu L."/>
            <person name="Ma J."/>
        </authorList>
    </citation>
    <scope>NUCLEOTIDE SEQUENCE [LARGE SCALE GENOMIC DNA]</scope>
    <source>
        <strain evidence="8">NBRC 105001</strain>
    </source>
</reference>
<dbReference type="InterPro" id="IPR026888">
    <property type="entry name" value="AcetylCoA_hyd_C"/>
</dbReference>
<dbReference type="AlphaFoldDB" id="A0A2S7X901"/>
<dbReference type="Pfam" id="PF02550">
    <property type="entry name" value="AcetylCoA_hydro"/>
    <property type="match status" value="1"/>
</dbReference>
<dbReference type="Gene3D" id="3.40.1080.10">
    <property type="entry name" value="Glutaconate Coenzyme A-transferase"/>
    <property type="match status" value="1"/>
</dbReference>
<evidence type="ECO:0000256" key="1">
    <source>
        <dbReference type="ARBA" id="ARBA00009632"/>
    </source>
</evidence>
<proteinExistence type="inferred from homology"/>
<dbReference type="PANTHER" id="PTHR21432">
    <property type="entry name" value="ACETYL-COA HYDROLASE-RELATED"/>
    <property type="match status" value="1"/>
</dbReference>
<dbReference type="GO" id="GO:0006083">
    <property type="term" value="P:acetate metabolic process"/>
    <property type="evidence" value="ECO:0007669"/>
    <property type="project" value="InterPro"/>
</dbReference>
<dbReference type="Pfam" id="PF13336">
    <property type="entry name" value="AcetylCoA_hyd_C"/>
    <property type="match status" value="1"/>
</dbReference>
<reference evidence="6 7" key="2">
    <citation type="submission" date="2016-12" db="EMBL/GenBank/DDBJ databases">
        <title>Diversity of luminous bacteria.</title>
        <authorList>
            <person name="Yoshizawa S."/>
            <person name="Kogure K."/>
        </authorList>
    </citation>
    <scope>NUCLEOTIDE SEQUENCE [LARGE SCALE GENOMIC DNA]</scope>
    <source>
        <strain evidence="6 7">NBRC 105001</strain>
    </source>
</reference>
<dbReference type="InterPro" id="IPR046433">
    <property type="entry name" value="ActCoA_hydro"/>
</dbReference>
<sequence>MNKLNFVSMSEAVSEITSGDRLWVSGAIGVSYEFLTTLEKMSSKLKDVEIISGMILNPKQEFMLPEYKGRIYYRSLFLGPLERAMRSLGNMELNTTHYSSMKDLFLELKPNVVALEVSPPDDEGFCSLGPIGGLGSQLMASHAEKVILIVNENVPHCGGYRNCIHLDEATTVTTSSLPLIAIPSEKVSDTDIQIGEIVADIVDDGCTLQIGIGSISNAVGYALKNKKNIKIHTEMLTSSMVELIQAGAVDPTANVTCTLAMGDQNLLDYLKTADNLVIEPCYEVTDPYLVSKHDCFTSVNTCIAVDLTGQVTAEGMGYRQISGTGGAYDFARAAKMSKGGKSIIALKSAYTNKEGDLISNIMVGFPEGTPVTYLRSDVDYIATEYGVVRLMNKSYEERTELLISIAHPDLREHLKSEAIKSGLIH</sequence>
<evidence type="ECO:0000313" key="7">
    <source>
        <dbReference type="Proteomes" id="UP000239273"/>
    </source>
</evidence>
<evidence type="ECO:0000313" key="6">
    <source>
        <dbReference type="EMBL" id="PQJ87615.1"/>
    </source>
</evidence>
<evidence type="ECO:0000313" key="5">
    <source>
        <dbReference type="EMBL" id="GLR73228.1"/>
    </source>
</evidence>
<gene>
    <name evidence="6" type="ORF">BTO23_16075</name>
    <name evidence="5" type="ORF">GCM10007855_01010</name>
</gene>
<dbReference type="SUPFAM" id="SSF100950">
    <property type="entry name" value="NagB/RpiA/CoA transferase-like"/>
    <property type="match status" value="2"/>
</dbReference>
<feature type="domain" description="Acetyl-CoA hydrolase/transferase C-terminal" evidence="4">
    <location>
        <begin position="262"/>
        <end position="418"/>
    </location>
</feature>
<dbReference type="PANTHER" id="PTHR21432:SF20">
    <property type="entry name" value="ACETYL-COA HYDROLASE"/>
    <property type="match status" value="1"/>
</dbReference>
<name>A0A2S7X901_9GAMM</name>
<evidence type="ECO:0000259" key="3">
    <source>
        <dbReference type="Pfam" id="PF02550"/>
    </source>
</evidence>
<reference evidence="5" key="4">
    <citation type="submission" date="2023-01" db="EMBL/GenBank/DDBJ databases">
        <title>Draft genome sequence of Aliivibrio sifiae strain NBRC 105001.</title>
        <authorList>
            <person name="Sun Q."/>
            <person name="Mori K."/>
        </authorList>
    </citation>
    <scope>NUCLEOTIDE SEQUENCE</scope>
    <source>
        <strain evidence="5">NBRC 105001</strain>
    </source>
</reference>
<dbReference type="EMBL" id="BSOU01000001">
    <property type="protein sequence ID" value="GLR73228.1"/>
    <property type="molecule type" value="Genomic_DNA"/>
</dbReference>
<protein>
    <submittedName>
        <fullName evidence="5 6">4-hydroxybutyrate CoA-transferase</fullName>
    </submittedName>
</protein>
<dbReference type="InterPro" id="IPR038460">
    <property type="entry name" value="AcetylCoA_hyd_C_sf"/>
</dbReference>
<dbReference type="RefSeq" id="WP_105064036.1">
    <property type="nucleotide sequence ID" value="NZ_BSOU01000001.1"/>
</dbReference>
<dbReference type="Gene3D" id="3.30.750.70">
    <property type="entry name" value="4-hydroxybutyrate coenzyme like domains"/>
    <property type="match status" value="1"/>
</dbReference>
<dbReference type="EMBL" id="MSCP01000002">
    <property type="protein sequence ID" value="PQJ87615.1"/>
    <property type="molecule type" value="Genomic_DNA"/>
</dbReference>
<evidence type="ECO:0000259" key="4">
    <source>
        <dbReference type="Pfam" id="PF13336"/>
    </source>
</evidence>
<dbReference type="OrthoDB" id="9801795at2"/>
<dbReference type="Proteomes" id="UP001156660">
    <property type="component" value="Unassembled WGS sequence"/>
</dbReference>